<keyword evidence="2" id="KW-0012">Acyltransferase</keyword>
<accession>A0A1D8AUK8</accession>
<dbReference type="InterPro" id="IPR000182">
    <property type="entry name" value="GNAT_dom"/>
</dbReference>
<dbReference type="EC" id="2.3.1.-" evidence="2"/>
<dbReference type="GO" id="GO:0016747">
    <property type="term" value="F:acyltransferase activity, transferring groups other than amino-acyl groups"/>
    <property type="evidence" value="ECO:0007669"/>
    <property type="project" value="InterPro"/>
</dbReference>
<protein>
    <submittedName>
        <fullName evidence="2">Putative N-acetyltransferase YafP</fullName>
        <ecNumber evidence="2">2.3.1.-</ecNumber>
    </submittedName>
</protein>
<dbReference type="KEGG" id="obg:Verru16b_01636"/>
<dbReference type="Proteomes" id="UP000095228">
    <property type="component" value="Chromosome"/>
</dbReference>
<dbReference type="PANTHER" id="PTHR43451:SF1">
    <property type="entry name" value="ACETYLTRANSFERASE"/>
    <property type="match status" value="1"/>
</dbReference>
<dbReference type="STRING" id="1838286.Verru16b_01636"/>
<dbReference type="OrthoDB" id="424368at2"/>
<dbReference type="RefSeq" id="WP_069961809.1">
    <property type="nucleotide sequence ID" value="NZ_CP016094.1"/>
</dbReference>
<dbReference type="InterPro" id="IPR016181">
    <property type="entry name" value="Acyl_CoA_acyltransferase"/>
</dbReference>
<feature type="domain" description="N-acetyltransferase" evidence="1">
    <location>
        <begin position="5"/>
        <end position="158"/>
    </location>
</feature>
<dbReference type="AlphaFoldDB" id="A0A1D8AUK8"/>
<dbReference type="Gene3D" id="3.40.630.30">
    <property type="match status" value="1"/>
</dbReference>
<dbReference type="Pfam" id="PF13673">
    <property type="entry name" value="Acetyltransf_10"/>
    <property type="match status" value="1"/>
</dbReference>
<dbReference type="InterPro" id="IPR052564">
    <property type="entry name" value="N-acetyltrans/Recomb-assoc"/>
</dbReference>
<gene>
    <name evidence="2" type="primary">yafP</name>
    <name evidence="2" type="ORF">Verru16b_01636</name>
</gene>
<dbReference type="PROSITE" id="PS51186">
    <property type="entry name" value="GNAT"/>
    <property type="match status" value="1"/>
</dbReference>
<dbReference type="SUPFAM" id="SSF55729">
    <property type="entry name" value="Acyl-CoA N-acyltransferases (Nat)"/>
    <property type="match status" value="1"/>
</dbReference>
<keyword evidence="2" id="KW-0808">Transferase</keyword>
<sequence length="158" mass="17627">MSAAIVLRSHQPADVPQLARLFHDAVHQTAGAHYTLEQRAAWSPPSPDLTRWRERLARQQVLLAESAGVLAGFCSWTVEGYLDLLFVDPAHGRRGVATTLYQAAEKSLRDHGATRVHTQASVTAQPFFLRQGFRVVRHQIVPTRGVDLPNAVMEKWLT</sequence>
<proteinExistence type="predicted"/>
<dbReference type="PANTHER" id="PTHR43451">
    <property type="entry name" value="ACETYLTRANSFERASE (GNAT) FAMILY PROTEIN"/>
    <property type="match status" value="1"/>
</dbReference>
<keyword evidence="3" id="KW-1185">Reference proteome</keyword>
<evidence type="ECO:0000313" key="3">
    <source>
        <dbReference type="Proteomes" id="UP000095228"/>
    </source>
</evidence>
<evidence type="ECO:0000313" key="2">
    <source>
        <dbReference type="EMBL" id="AOS44573.1"/>
    </source>
</evidence>
<organism evidence="2 3">
    <name type="scientific">Lacunisphaera limnophila</name>
    <dbReference type="NCBI Taxonomy" id="1838286"/>
    <lineage>
        <taxon>Bacteria</taxon>
        <taxon>Pseudomonadati</taxon>
        <taxon>Verrucomicrobiota</taxon>
        <taxon>Opitutia</taxon>
        <taxon>Opitutales</taxon>
        <taxon>Opitutaceae</taxon>
        <taxon>Lacunisphaera</taxon>
    </lineage>
</organism>
<dbReference type="CDD" id="cd04301">
    <property type="entry name" value="NAT_SF"/>
    <property type="match status" value="1"/>
</dbReference>
<reference evidence="2 3" key="1">
    <citation type="submission" date="2016-06" db="EMBL/GenBank/DDBJ databases">
        <title>Three novel species with peptidoglycan cell walls form the new genus Lacunisphaera gen. nov. in the family Opitutaceae of the verrucomicrobial subdivision 4.</title>
        <authorList>
            <person name="Rast P."/>
            <person name="Gloeckner I."/>
            <person name="Jogler M."/>
            <person name="Boedeker C."/>
            <person name="Jeske O."/>
            <person name="Wiegand S."/>
            <person name="Reinhardt R."/>
            <person name="Schumann P."/>
            <person name="Rohde M."/>
            <person name="Spring S."/>
            <person name="Gloeckner F.O."/>
            <person name="Jogler C."/>
        </authorList>
    </citation>
    <scope>NUCLEOTIDE SEQUENCE [LARGE SCALE GENOMIC DNA]</scope>
    <source>
        <strain evidence="2 3">IG16b</strain>
    </source>
</reference>
<dbReference type="EMBL" id="CP016094">
    <property type="protein sequence ID" value="AOS44573.1"/>
    <property type="molecule type" value="Genomic_DNA"/>
</dbReference>
<name>A0A1D8AUK8_9BACT</name>
<evidence type="ECO:0000259" key="1">
    <source>
        <dbReference type="PROSITE" id="PS51186"/>
    </source>
</evidence>